<dbReference type="EMBL" id="QUNI01000011">
    <property type="protein sequence ID" value="REG96165.1"/>
    <property type="molecule type" value="Genomic_DNA"/>
</dbReference>
<keyword evidence="2" id="KW-0233">DNA recombination</keyword>
<gene>
    <name evidence="4" type="ORF">C8P67_111139</name>
</gene>
<name>A0A3E0ED42_9FLAO</name>
<dbReference type="GO" id="GO:0015074">
    <property type="term" value="P:DNA integration"/>
    <property type="evidence" value="ECO:0007669"/>
    <property type="project" value="InterPro"/>
</dbReference>
<keyword evidence="5" id="KW-1185">Reference proteome</keyword>
<accession>A0A3E0ED42</accession>
<organism evidence="4 5">
    <name type="scientific">Flavobacterium aquicola</name>
    <dbReference type="NCBI Taxonomy" id="1682742"/>
    <lineage>
        <taxon>Bacteria</taxon>
        <taxon>Pseudomonadati</taxon>
        <taxon>Bacteroidota</taxon>
        <taxon>Flavobacteriia</taxon>
        <taxon>Flavobacteriales</taxon>
        <taxon>Flavobacteriaceae</taxon>
        <taxon>Flavobacterium</taxon>
    </lineage>
</organism>
<dbReference type="GO" id="GO:0003677">
    <property type="term" value="F:DNA binding"/>
    <property type="evidence" value="ECO:0007669"/>
    <property type="project" value="UniProtKB-KW"/>
</dbReference>
<reference evidence="4 5" key="1">
    <citation type="submission" date="2018-08" db="EMBL/GenBank/DDBJ databases">
        <title>Genomic Encyclopedia of Archaeal and Bacterial Type Strains, Phase II (KMG-II): from individual species to whole genera.</title>
        <authorList>
            <person name="Goeker M."/>
        </authorList>
    </citation>
    <scope>NUCLEOTIDE SEQUENCE [LARGE SCALE GENOMIC DNA]</scope>
    <source>
        <strain evidence="4 5">DSM 100880</strain>
    </source>
</reference>
<protein>
    <submittedName>
        <fullName evidence="4">Integrase-like protein</fullName>
    </submittedName>
</protein>
<dbReference type="RefSeq" id="WP_115814402.1">
    <property type="nucleotide sequence ID" value="NZ_QUNI01000011.1"/>
</dbReference>
<keyword evidence="1" id="KW-0238">DNA-binding</keyword>
<dbReference type="GO" id="GO:0006310">
    <property type="term" value="P:DNA recombination"/>
    <property type="evidence" value="ECO:0007669"/>
    <property type="project" value="UniProtKB-KW"/>
</dbReference>
<evidence type="ECO:0000259" key="3">
    <source>
        <dbReference type="Pfam" id="PF13102"/>
    </source>
</evidence>
<dbReference type="SUPFAM" id="SSF56349">
    <property type="entry name" value="DNA breaking-rejoining enzymes"/>
    <property type="match status" value="1"/>
</dbReference>
<dbReference type="OrthoDB" id="892893at2"/>
<proteinExistence type="predicted"/>
<comment type="caution">
    <text evidence="4">The sequence shown here is derived from an EMBL/GenBank/DDBJ whole genome shotgun (WGS) entry which is preliminary data.</text>
</comment>
<evidence type="ECO:0000256" key="2">
    <source>
        <dbReference type="ARBA" id="ARBA00023172"/>
    </source>
</evidence>
<dbReference type="InterPro" id="IPR050090">
    <property type="entry name" value="Tyrosine_recombinase_XerCD"/>
</dbReference>
<dbReference type="Pfam" id="PF13102">
    <property type="entry name" value="Phage_int_SAM_5"/>
    <property type="match status" value="1"/>
</dbReference>
<dbReference type="InterPro" id="IPR010998">
    <property type="entry name" value="Integrase_recombinase_N"/>
</dbReference>
<dbReference type="Proteomes" id="UP000257136">
    <property type="component" value="Unassembled WGS sequence"/>
</dbReference>
<feature type="domain" description="Phage integrase SAM-like" evidence="3">
    <location>
        <begin position="125"/>
        <end position="217"/>
    </location>
</feature>
<dbReference type="Gene3D" id="1.10.150.130">
    <property type="match status" value="1"/>
</dbReference>
<dbReference type="InterPro" id="IPR011010">
    <property type="entry name" value="DNA_brk_join_enz"/>
</dbReference>
<dbReference type="InterPro" id="IPR013762">
    <property type="entry name" value="Integrase-like_cat_sf"/>
</dbReference>
<sequence length="444" mass="52673">MATVNFLYRSTKEKANLHVRLLYRFNENDFVFGANTKFETTKYYWSKEHKQRKFKKTSDVVESNKIQDIKAKQNEVDTELNKIESYILNAFNTVNPDEVNKEWLQNQIDHYYNPPLEAEPLPKGLLKYFDYFIECKKNEITNGTLKKYNVTKHLLQRYEKDNKTVTQIIDVNEKFKLDFEKYCLKNNYAPNTISKDLRTLKTVCNHAKYNGIKTSHQLDTIKTPNYKTEKIYLTFDELQKIENVDKRKLNDNYDNAKDWLIISCYTGQRISDFMRFTKDMIRYEKNKEGVLKPFIEFTQVKTDKIMTVALHPKVIELLNKRNGNFPKVISDPKYNLFIKQVCRIAKIDQKIKGSKLNDLNKEDETEKKTKNKDEVKQYRKELGIFPKWELITSHVGRRSFATNFYGKIPTTYLMNVTGHSTEVMFLNYIGKSNKDLAMELTNYF</sequence>
<dbReference type="PANTHER" id="PTHR30349:SF64">
    <property type="entry name" value="PROPHAGE INTEGRASE INTD-RELATED"/>
    <property type="match status" value="1"/>
</dbReference>
<dbReference type="PANTHER" id="PTHR30349">
    <property type="entry name" value="PHAGE INTEGRASE-RELATED"/>
    <property type="match status" value="1"/>
</dbReference>
<evidence type="ECO:0000313" key="5">
    <source>
        <dbReference type="Proteomes" id="UP000257136"/>
    </source>
</evidence>
<evidence type="ECO:0000256" key="1">
    <source>
        <dbReference type="ARBA" id="ARBA00023125"/>
    </source>
</evidence>
<dbReference type="AlphaFoldDB" id="A0A3E0ED42"/>
<dbReference type="InterPro" id="IPR025269">
    <property type="entry name" value="SAM-like_dom"/>
</dbReference>
<dbReference type="Gene3D" id="1.10.443.10">
    <property type="entry name" value="Intergrase catalytic core"/>
    <property type="match status" value="1"/>
</dbReference>
<evidence type="ECO:0000313" key="4">
    <source>
        <dbReference type="EMBL" id="REG96165.1"/>
    </source>
</evidence>